<reference evidence="1 2" key="1">
    <citation type="submission" date="2016-08" db="EMBL/GenBank/DDBJ databases">
        <authorList>
            <consortium name="Lentinula edodes genome sequencing consortium"/>
            <person name="Sakamoto Y."/>
            <person name="Nakade K."/>
            <person name="Sato S."/>
            <person name="Yoshida Y."/>
            <person name="Miyazaki K."/>
            <person name="Natsume S."/>
            <person name="Konno N."/>
        </authorList>
    </citation>
    <scope>NUCLEOTIDE SEQUENCE [LARGE SCALE GENOMIC DNA]</scope>
    <source>
        <strain evidence="1 2">NBRC 111202</strain>
    </source>
</reference>
<comment type="caution">
    <text evidence="1">The sequence shown here is derived from an EMBL/GenBank/DDBJ whole genome shotgun (WGS) entry which is preliminary data.</text>
</comment>
<sequence>MNSVCSLTYSCGWDSPSQTYEHFCFPRFKNGQSTSFASLSLPPPAVLFHGTANSLCSTIPVFTTPIYHIHSMKSFCLVPPSSASWLRSLIVLSLLLSTAFSNATCAAAPVSPTNELTQDFQNIPLNTNVKVWILRQDTPQKADPDKWWISFGDQQHIGVTFRAVDSGSSRQLEEYTAEKHRLDGPLSWILLGEAYFPSGNVMHDILGKGSIDRLLAASRSRQGGHGGGDSPSLMFIQGVWKSLEEKKVIKTMTGHFDKIMEGANHVGSSSSTHLASSDNVIGPRPLLPEYTIPTNADVKVWLLRQDRDDPQGKPNPDNWWISLGDSQYAEITFRRGDGHGLERYATRKHASIGAKTWILLGVARFPSHDVMQNIFGDGPMNELLAASCLQQGGGPISHPSLRFIEGFWKRLEEKKVIKSSTGNLDKILKGEKYESSWSKV</sequence>
<gene>
    <name evidence="1" type="ORF">LENED_007250</name>
</gene>
<proteinExistence type="predicted"/>
<dbReference type="Proteomes" id="UP000188533">
    <property type="component" value="Unassembled WGS sequence"/>
</dbReference>
<evidence type="ECO:0000313" key="2">
    <source>
        <dbReference type="Proteomes" id="UP000188533"/>
    </source>
</evidence>
<dbReference type="AlphaFoldDB" id="A0A1Q3EDV0"/>
<reference evidence="1 2" key="2">
    <citation type="submission" date="2017-02" db="EMBL/GenBank/DDBJ databases">
        <title>A genome survey and senescence transcriptome analysis in Lentinula edodes.</title>
        <authorList>
            <person name="Sakamoto Y."/>
            <person name="Nakade K."/>
            <person name="Sato S."/>
            <person name="Yoshida Y."/>
            <person name="Miyazaki K."/>
            <person name="Natsume S."/>
            <person name="Konno N."/>
        </authorList>
    </citation>
    <scope>NUCLEOTIDE SEQUENCE [LARGE SCALE GENOMIC DNA]</scope>
    <source>
        <strain evidence="1 2">NBRC 111202</strain>
    </source>
</reference>
<protein>
    <submittedName>
        <fullName evidence="1">Uncharacterized protein</fullName>
    </submittedName>
</protein>
<organism evidence="1 2">
    <name type="scientific">Lentinula edodes</name>
    <name type="common">Shiitake mushroom</name>
    <name type="synonym">Lentinus edodes</name>
    <dbReference type="NCBI Taxonomy" id="5353"/>
    <lineage>
        <taxon>Eukaryota</taxon>
        <taxon>Fungi</taxon>
        <taxon>Dikarya</taxon>
        <taxon>Basidiomycota</taxon>
        <taxon>Agaricomycotina</taxon>
        <taxon>Agaricomycetes</taxon>
        <taxon>Agaricomycetidae</taxon>
        <taxon>Agaricales</taxon>
        <taxon>Marasmiineae</taxon>
        <taxon>Omphalotaceae</taxon>
        <taxon>Lentinula</taxon>
    </lineage>
</organism>
<dbReference type="EMBL" id="BDGU01000248">
    <property type="protein sequence ID" value="GAW05393.1"/>
    <property type="molecule type" value="Genomic_DNA"/>
</dbReference>
<name>A0A1Q3EDV0_LENED</name>
<evidence type="ECO:0000313" key="1">
    <source>
        <dbReference type="EMBL" id="GAW05393.1"/>
    </source>
</evidence>
<accession>A0A1Q3EDV0</accession>
<keyword evidence="2" id="KW-1185">Reference proteome</keyword>